<evidence type="ECO:0000256" key="1">
    <source>
        <dbReference type="SAM" id="Phobius"/>
    </source>
</evidence>
<dbReference type="InterPro" id="IPR039448">
    <property type="entry name" value="Beta_helix"/>
</dbReference>
<feature type="transmembrane region" description="Helical" evidence="1">
    <location>
        <begin position="434"/>
        <end position="454"/>
    </location>
</feature>
<gene>
    <name evidence="3" type="ORF">Moror_3329</name>
</gene>
<reference evidence="3 4" key="1">
    <citation type="journal article" date="2014" name="BMC Genomics">
        <title>Genome and secretome analysis of the hemibiotrophic fungal pathogen, Moniliophthora roreri, which causes frosty pod rot disease of cacao: mechanisms of the biotrophic and necrotrophic phases.</title>
        <authorList>
            <person name="Meinhardt L.W."/>
            <person name="Costa G.G.L."/>
            <person name="Thomazella D.P.T."/>
            <person name="Teixeira P.J.P.L."/>
            <person name="Carazzolle M.F."/>
            <person name="Schuster S.C."/>
            <person name="Carlson J.E."/>
            <person name="Guiltinan M.J."/>
            <person name="Mieczkowski P."/>
            <person name="Farmer A."/>
            <person name="Ramaraj T."/>
            <person name="Crozier J."/>
            <person name="Davis R.E."/>
            <person name="Shao J."/>
            <person name="Melnick R.L."/>
            <person name="Pereira G.A.G."/>
            <person name="Bailey B.A."/>
        </authorList>
    </citation>
    <scope>NUCLEOTIDE SEQUENCE [LARGE SCALE GENOMIC DNA]</scope>
    <source>
        <strain evidence="3 4">MCA 2997</strain>
    </source>
</reference>
<dbReference type="OrthoDB" id="2587928at2759"/>
<protein>
    <recommendedName>
        <fullName evidence="2">Right handed beta helix domain-containing protein</fullName>
    </recommendedName>
</protein>
<keyword evidence="1" id="KW-0812">Transmembrane</keyword>
<dbReference type="Pfam" id="PF13229">
    <property type="entry name" value="Beta_helix"/>
    <property type="match status" value="1"/>
</dbReference>
<dbReference type="InterPro" id="IPR011050">
    <property type="entry name" value="Pectin_lyase_fold/virulence"/>
</dbReference>
<keyword evidence="4" id="KW-1185">Reference proteome</keyword>
<keyword evidence="1" id="KW-1133">Transmembrane helix</keyword>
<evidence type="ECO:0000259" key="2">
    <source>
        <dbReference type="Pfam" id="PF13229"/>
    </source>
</evidence>
<organism evidence="3 4">
    <name type="scientific">Moniliophthora roreri (strain MCA 2997)</name>
    <name type="common">Cocoa frosty pod rot fungus</name>
    <name type="synonym">Crinipellis roreri</name>
    <dbReference type="NCBI Taxonomy" id="1381753"/>
    <lineage>
        <taxon>Eukaryota</taxon>
        <taxon>Fungi</taxon>
        <taxon>Dikarya</taxon>
        <taxon>Basidiomycota</taxon>
        <taxon>Agaricomycotina</taxon>
        <taxon>Agaricomycetes</taxon>
        <taxon>Agaricomycetidae</taxon>
        <taxon>Agaricales</taxon>
        <taxon>Marasmiineae</taxon>
        <taxon>Marasmiaceae</taxon>
        <taxon>Moniliophthora</taxon>
    </lineage>
</organism>
<proteinExistence type="predicted"/>
<feature type="domain" description="Right handed beta helix" evidence="2">
    <location>
        <begin position="171"/>
        <end position="347"/>
    </location>
</feature>
<dbReference type="SMART" id="SM00710">
    <property type="entry name" value="PbH1"/>
    <property type="match status" value="7"/>
</dbReference>
<dbReference type="Proteomes" id="UP000017559">
    <property type="component" value="Unassembled WGS sequence"/>
</dbReference>
<dbReference type="NCBIfam" id="TIGR03804">
    <property type="entry name" value="para_beta_helix"/>
    <property type="match status" value="1"/>
</dbReference>
<dbReference type="InterPro" id="IPR022441">
    <property type="entry name" value="Para_beta_helix_rpt-2"/>
</dbReference>
<dbReference type="SUPFAM" id="SSF51126">
    <property type="entry name" value="Pectin lyase-like"/>
    <property type="match status" value="1"/>
</dbReference>
<dbReference type="InterPro" id="IPR012334">
    <property type="entry name" value="Pectin_lyas_fold"/>
</dbReference>
<dbReference type="EMBL" id="AWSO01000857">
    <property type="protein sequence ID" value="ESK86977.1"/>
    <property type="molecule type" value="Genomic_DNA"/>
</dbReference>
<dbReference type="KEGG" id="mrr:Moror_3329"/>
<dbReference type="AlphaFoldDB" id="V2WZH2"/>
<dbReference type="InterPro" id="IPR006626">
    <property type="entry name" value="PbH1"/>
</dbReference>
<dbReference type="HOGENOM" id="CLU_037535_0_0_1"/>
<evidence type="ECO:0000313" key="3">
    <source>
        <dbReference type="EMBL" id="ESK86977.1"/>
    </source>
</evidence>
<keyword evidence="1" id="KW-0472">Membrane</keyword>
<evidence type="ECO:0000313" key="4">
    <source>
        <dbReference type="Proteomes" id="UP000017559"/>
    </source>
</evidence>
<name>V2WZH2_MONRO</name>
<dbReference type="STRING" id="1381753.V2WZH2"/>
<comment type="caution">
    <text evidence="3">The sequence shown here is derived from an EMBL/GenBank/DDBJ whole genome shotgun (WGS) entry which is preliminary data.</text>
</comment>
<sequence>MPSHEHVLLDYPAKARNIEVDHGCIPAEPENTLTDRLNNLLHSSGDGYVLRLCQNMRYPIQAPIRFAHPYQEISTIGYPTDAARATIVVSGPVVNGNGHSAAVEGNCQTCDGIKLRNVQIEGNRFGAPVAQGGANIEMGGPNSDQLIEYVKSYDPRGWSCLHIAEGPLTCNNATVQNNEIGPCGTDQRSNWADGISLSCANSIVRNNTIKGATDGGIVVFGAPGSQVYNNTISVGNYTQLGGINLVDYSPYHGDYTGTVVRNNTILGAYANGEQRSSDKARGENSDHVFIKVGIAIGPRVWFGDKYGSNVSSSGIVEGNRLSGGFGYGIAVTSAFNFTIQDNVLFGNTSFFSERGPDCPHVDTIPSPGPFVIDYDITSHTTVQPEFEPVSDGDLLICVVPPKRGNYWPILSAEAPTFRPDSLLQMVRTNPCTCMGIVAGVFGLFLLVAVAFWAIRKWLRKRVEERQYFEVLASSPLNSPVMKEGF</sequence>
<dbReference type="Gene3D" id="2.160.20.10">
    <property type="entry name" value="Single-stranded right-handed beta-helix, Pectin lyase-like"/>
    <property type="match status" value="1"/>
</dbReference>
<accession>V2WZH2</accession>